<comment type="subcellular location">
    <subcellularLocation>
        <location evidence="1 7">Cell inner membrane</location>
        <topology evidence="1 7">Multi-pass membrane protein</topology>
    </subcellularLocation>
</comment>
<dbReference type="GO" id="GO:0022857">
    <property type="term" value="F:transmembrane transporter activity"/>
    <property type="evidence" value="ECO:0007669"/>
    <property type="project" value="UniProtKB-UniRule"/>
</dbReference>
<keyword evidence="7" id="KW-0813">Transport</keyword>
<accession>A0A380MMK8</accession>
<keyword evidence="6 7" id="KW-0472">Membrane</keyword>
<feature type="transmembrane region" description="Helical" evidence="7">
    <location>
        <begin position="142"/>
        <end position="166"/>
    </location>
</feature>
<sequence length="464" mass="49949">MEWMALLMFLALCVVLLMGYSVAMSLAGVALIFAGIGALVGANIGTLPMIISRLYGIMTNESLIAVPTFVFMGLTMQKAKIAEDLLDTMTLLFGGIRGGLAFTVTIVGALLAAATGIVGATVVTMGLLSLPVMLKRGYSPSLACGVISASGTLGQIVPPSIVLILLGDVVGNAYSEAQMSMGNFAPDTVSVNDLFAAAIVPGLGIVGLYLLYLVIRAFVTPDAMPLPSKEERTAMRGERFYLRLLFVLVPPLLLILCVLGSILLGFATPTEAASIGAFGALVLSLIRYFIDKKKGIATSLRWLIDVPRETLQISAMVFFIMMGASLFSLVFRAFNGDIYIEHLMTQIPGGVFGIMLTVMIIMFLLGFMLDYFEIVFVIVPIIAPILFKMDVDPIWFSIMVAINLQTSFLTPPFGFALFFLRGVAPQSVPTSAIYKGAIPFIFLQMLMLILLAFFPQIVHWVSLG</sequence>
<feature type="transmembrane region" description="Helical" evidence="7">
    <location>
        <begin position="29"/>
        <end position="51"/>
    </location>
</feature>
<gene>
    <name evidence="9" type="primary">siaT_1</name>
    <name evidence="9" type="ORF">NCTC13337_00262</name>
</gene>
<reference evidence="9 10" key="1">
    <citation type="submission" date="2018-06" db="EMBL/GenBank/DDBJ databases">
        <authorList>
            <consortium name="Pathogen Informatics"/>
            <person name="Doyle S."/>
        </authorList>
    </citation>
    <scope>NUCLEOTIDE SEQUENCE [LARGE SCALE GENOMIC DNA]</scope>
    <source>
        <strain evidence="9 10">NCTC13337</strain>
    </source>
</reference>
<keyword evidence="2" id="KW-1003">Cell membrane</keyword>
<comment type="subunit">
    <text evidence="7">The complex comprises the extracytoplasmic solute receptor protein and the two transmembrane proteins.</text>
</comment>
<proteinExistence type="inferred from homology"/>
<keyword evidence="3 7" id="KW-0997">Cell inner membrane</keyword>
<dbReference type="AlphaFoldDB" id="A0A380MMK8"/>
<dbReference type="GO" id="GO:0005886">
    <property type="term" value="C:plasma membrane"/>
    <property type="evidence" value="ECO:0007669"/>
    <property type="project" value="UniProtKB-SubCell"/>
</dbReference>
<evidence type="ECO:0000256" key="3">
    <source>
        <dbReference type="ARBA" id="ARBA00022519"/>
    </source>
</evidence>
<feature type="domain" description="TRAP C4-dicarboxylate transport system permease DctM subunit" evidence="8">
    <location>
        <begin position="10"/>
        <end position="457"/>
    </location>
</feature>
<comment type="similarity">
    <text evidence="7">Belongs to the TRAP transporter large permease family.</text>
</comment>
<name>A0A380MMK8_9GAMM</name>
<dbReference type="EMBL" id="UHIC01000001">
    <property type="protein sequence ID" value="SUO93488.1"/>
    <property type="molecule type" value="Genomic_DNA"/>
</dbReference>
<evidence type="ECO:0000256" key="5">
    <source>
        <dbReference type="ARBA" id="ARBA00022989"/>
    </source>
</evidence>
<dbReference type="PANTHER" id="PTHR33362:SF7">
    <property type="entry name" value="SLL1103 PROTEIN"/>
    <property type="match status" value="1"/>
</dbReference>
<organism evidence="9 10">
    <name type="scientific">Suttonella ornithocola</name>
    <dbReference type="NCBI Taxonomy" id="279832"/>
    <lineage>
        <taxon>Bacteria</taxon>
        <taxon>Pseudomonadati</taxon>
        <taxon>Pseudomonadota</taxon>
        <taxon>Gammaproteobacteria</taxon>
        <taxon>Cardiobacteriales</taxon>
        <taxon>Cardiobacteriaceae</taxon>
        <taxon>Suttonella</taxon>
    </lineage>
</organism>
<feature type="transmembrane region" description="Helical" evidence="7">
    <location>
        <begin position="99"/>
        <end position="130"/>
    </location>
</feature>
<dbReference type="InterPro" id="IPR010656">
    <property type="entry name" value="DctM"/>
</dbReference>
<dbReference type="NCBIfam" id="TIGR00786">
    <property type="entry name" value="dctM"/>
    <property type="match status" value="1"/>
</dbReference>
<evidence type="ECO:0000256" key="6">
    <source>
        <dbReference type="ARBA" id="ARBA00023136"/>
    </source>
</evidence>
<keyword evidence="4 7" id="KW-0812">Transmembrane</keyword>
<dbReference type="OrthoDB" id="9796052at2"/>
<evidence type="ECO:0000256" key="7">
    <source>
        <dbReference type="RuleBase" id="RU369079"/>
    </source>
</evidence>
<dbReference type="PANTHER" id="PTHR33362">
    <property type="entry name" value="SIALIC ACID TRAP TRANSPORTER PERMEASE PROTEIN SIAT-RELATED"/>
    <property type="match status" value="1"/>
</dbReference>
<evidence type="ECO:0000256" key="1">
    <source>
        <dbReference type="ARBA" id="ARBA00004429"/>
    </source>
</evidence>
<keyword evidence="10" id="KW-1185">Reference proteome</keyword>
<evidence type="ECO:0000313" key="9">
    <source>
        <dbReference type="EMBL" id="SUO93488.1"/>
    </source>
</evidence>
<feature type="transmembrane region" description="Helical" evidence="7">
    <location>
        <begin position="63"/>
        <end position="79"/>
    </location>
</feature>
<dbReference type="InterPro" id="IPR004681">
    <property type="entry name" value="TRAP_DctM"/>
</dbReference>
<feature type="transmembrane region" description="Helical" evidence="7">
    <location>
        <begin position="194"/>
        <end position="219"/>
    </location>
</feature>
<feature type="transmembrane region" description="Helical" evidence="7">
    <location>
        <begin position="240"/>
        <end position="266"/>
    </location>
</feature>
<evidence type="ECO:0000259" key="8">
    <source>
        <dbReference type="Pfam" id="PF06808"/>
    </source>
</evidence>
<comment type="function">
    <text evidence="7">Part of the tripartite ATP-independent periplasmic (TRAP) transport system.</text>
</comment>
<dbReference type="Proteomes" id="UP000254601">
    <property type="component" value="Unassembled WGS sequence"/>
</dbReference>
<feature type="transmembrane region" description="Helical" evidence="7">
    <location>
        <begin position="311"/>
        <end position="331"/>
    </location>
</feature>
<evidence type="ECO:0000256" key="2">
    <source>
        <dbReference type="ARBA" id="ARBA00022475"/>
    </source>
</evidence>
<feature type="transmembrane region" description="Helical" evidence="7">
    <location>
        <begin position="393"/>
        <end position="420"/>
    </location>
</feature>
<feature type="transmembrane region" description="Helical" evidence="7">
    <location>
        <begin position="343"/>
        <end position="364"/>
    </location>
</feature>
<protein>
    <recommendedName>
        <fullName evidence="7">TRAP transporter large permease protein</fullName>
    </recommendedName>
</protein>
<evidence type="ECO:0000313" key="10">
    <source>
        <dbReference type="Proteomes" id="UP000254601"/>
    </source>
</evidence>
<keyword evidence="5 7" id="KW-1133">Transmembrane helix</keyword>
<feature type="transmembrane region" description="Helical" evidence="7">
    <location>
        <begin position="272"/>
        <end position="290"/>
    </location>
</feature>
<evidence type="ECO:0000256" key="4">
    <source>
        <dbReference type="ARBA" id="ARBA00022692"/>
    </source>
</evidence>
<feature type="transmembrane region" description="Helical" evidence="7">
    <location>
        <begin position="371"/>
        <end position="387"/>
    </location>
</feature>
<dbReference type="Pfam" id="PF06808">
    <property type="entry name" value="DctM"/>
    <property type="match status" value="1"/>
</dbReference>
<feature type="transmembrane region" description="Helical" evidence="7">
    <location>
        <begin position="432"/>
        <end position="454"/>
    </location>
</feature>